<reference evidence="1 2" key="1">
    <citation type="submission" date="2014-03" db="EMBL/GenBank/DDBJ databases">
        <authorList>
            <person name="Sibley D."/>
            <person name="Venepally P."/>
            <person name="Karamycheva S."/>
            <person name="Hadjithomas M."/>
            <person name="Khan A."/>
            <person name="Brunk B."/>
            <person name="Roos D."/>
            <person name="Caler E."/>
            <person name="Lorenzi H."/>
        </authorList>
    </citation>
    <scope>NUCLEOTIDE SEQUENCE [LARGE SCALE GENOMIC DNA]</scope>
    <source>
        <strain evidence="2">p89</strain>
    </source>
</reference>
<name>A0A086L123_TOXGO</name>
<evidence type="ECO:0000313" key="2">
    <source>
        <dbReference type="Proteomes" id="UP000028828"/>
    </source>
</evidence>
<feature type="non-terminal residue" evidence="1">
    <location>
        <position position="1"/>
    </location>
</feature>
<accession>A0A086L123</accession>
<dbReference type="AlphaFoldDB" id="A0A086L123"/>
<dbReference type="EMBL" id="AEYI02000324">
    <property type="protein sequence ID" value="KFG50341.1"/>
    <property type="molecule type" value="Genomic_DNA"/>
</dbReference>
<evidence type="ECO:0000313" key="1">
    <source>
        <dbReference type="EMBL" id="KFG50341.1"/>
    </source>
</evidence>
<gene>
    <name evidence="1" type="ORF">TGP89_257640B</name>
</gene>
<protein>
    <submittedName>
        <fullName evidence="1">Uncharacterized protein</fullName>
    </submittedName>
</protein>
<proteinExistence type="predicted"/>
<comment type="caution">
    <text evidence="1">The sequence shown here is derived from an EMBL/GenBank/DDBJ whole genome shotgun (WGS) entry which is preliminary data.</text>
</comment>
<organism evidence="1 2">
    <name type="scientific">Toxoplasma gondii p89</name>
    <dbReference type="NCBI Taxonomy" id="943119"/>
    <lineage>
        <taxon>Eukaryota</taxon>
        <taxon>Sar</taxon>
        <taxon>Alveolata</taxon>
        <taxon>Apicomplexa</taxon>
        <taxon>Conoidasida</taxon>
        <taxon>Coccidia</taxon>
        <taxon>Eucoccidiorida</taxon>
        <taxon>Eimeriorina</taxon>
        <taxon>Sarcocystidae</taxon>
        <taxon>Toxoplasma</taxon>
    </lineage>
</organism>
<dbReference type="Proteomes" id="UP000028828">
    <property type="component" value="Unassembled WGS sequence"/>
</dbReference>
<dbReference type="VEuPathDB" id="ToxoDB:TGP89_257640B"/>
<sequence>VDARLKKKKNLLTLLCKPTDPEARSEKGRE</sequence>